<organism evidence="1 2">
    <name type="scientific">Melastoma candidum</name>
    <dbReference type="NCBI Taxonomy" id="119954"/>
    <lineage>
        <taxon>Eukaryota</taxon>
        <taxon>Viridiplantae</taxon>
        <taxon>Streptophyta</taxon>
        <taxon>Embryophyta</taxon>
        <taxon>Tracheophyta</taxon>
        <taxon>Spermatophyta</taxon>
        <taxon>Magnoliopsida</taxon>
        <taxon>eudicotyledons</taxon>
        <taxon>Gunneridae</taxon>
        <taxon>Pentapetalae</taxon>
        <taxon>rosids</taxon>
        <taxon>malvids</taxon>
        <taxon>Myrtales</taxon>
        <taxon>Melastomataceae</taxon>
        <taxon>Melastomatoideae</taxon>
        <taxon>Melastomateae</taxon>
        <taxon>Melastoma</taxon>
    </lineage>
</organism>
<protein>
    <submittedName>
        <fullName evidence="1">Uncharacterized protein</fullName>
    </submittedName>
</protein>
<dbReference type="EMBL" id="CM042883">
    <property type="protein sequence ID" value="KAI4377170.1"/>
    <property type="molecule type" value="Genomic_DNA"/>
</dbReference>
<dbReference type="Proteomes" id="UP001057402">
    <property type="component" value="Chromosome 4"/>
</dbReference>
<gene>
    <name evidence="1" type="ORF">MLD38_014847</name>
</gene>
<evidence type="ECO:0000313" key="2">
    <source>
        <dbReference type="Proteomes" id="UP001057402"/>
    </source>
</evidence>
<proteinExistence type="predicted"/>
<evidence type="ECO:0000313" key="1">
    <source>
        <dbReference type="EMBL" id="KAI4377170.1"/>
    </source>
</evidence>
<comment type="caution">
    <text evidence="1">The sequence shown here is derived from an EMBL/GenBank/DDBJ whole genome shotgun (WGS) entry which is preliminary data.</text>
</comment>
<sequence length="234" mass="26304">MGKRKKLDDRVVTPPPPPPPPLPPPPGDMIACTSGVESSSRKKFLSSSDFVGYEPLSPNVNIRDSSWDRVIVRSSSTHRRHNLRRSMLLKRSRNRHGHHYWRNSGVHANPSTSYGKVTPPWDEKLSFKLDRWQNLEHPHFSAVDSDRSFVPPERIRSSSFDAELLPCLICVKLLRKKPYLLGSFHFSGEHGVVAVLVCGHTYHADCLEKETPTENKSDPPCPICLGSIDAAVEV</sequence>
<keyword evidence="2" id="KW-1185">Reference proteome</keyword>
<name>A0ACB9RE44_9MYRT</name>
<accession>A0ACB9RE44</accession>
<reference evidence="2" key="1">
    <citation type="journal article" date="2023" name="Front. Plant Sci.">
        <title>Chromosomal-level genome assembly of Melastoma candidum provides insights into trichome evolution.</title>
        <authorList>
            <person name="Zhong Y."/>
            <person name="Wu W."/>
            <person name="Sun C."/>
            <person name="Zou P."/>
            <person name="Liu Y."/>
            <person name="Dai S."/>
            <person name="Zhou R."/>
        </authorList>
    </citation>
    <scope>NUCLEOTIDE SEQUENCE [LARGE SCALE GENOMIC DNA]</scope>
</reference>